<dbReference type="Gene3D" id="3.90.210.10">
    <property type="entry name" value="Heat-Labile Enterotoxin, subunit A"/>
    <property type="match status" value="1"/>
</dbReference>
<dbReference type="RefSeq" id="WP_009603212.1">
    <property type="nucleotide sequence ID" value="NZ_AEIU01000111.1"/>
</dbReference>
<evidence type="ECO:0000313" key="3">
    <source>
        <dbReference type="EMBL" id="EFP94876.1"/>
    </source>
</evidence>
<accession>E3BPV1</accession>
<dbReference type="AlphaFoldDB" id="E3BPV1"/>
<feature type="domain" description="Dermonecrotic toxin N-terminal" evidence="2">
    <location>
        <begin position="59"/>
        <end position="309"/>
    </location>
</feature>
<sequence length="846" mass="94982">MQNKNIKVLILSLACLFSTSTILADQSETDSSAKQSTFNQQFDKAWQLSFAKDYATLIQSIPAPLTVTSEKVKEALKKHGYRNIDPDKVYYHRFDGAESSPRTYNGWQHQNESPLQSYTLTQAVMLNAFNRYRDSFPGDIDLFTGIYTQDATGRYFDEHNEVRLLSSKLWDIAYYELDIQKSYSEALQAFWSKNTTRYTQLMRDAYVFSAYRQYHHGLLNQAQYQLAMSLLSPNQANETNVFRFDVYGYDSTDILLIESKHGKGGLIYIPGAPQPFYAFSSERQLKKHLFMTLKDPNNRQDLQKHFSLYLRQDGTSYSGVDSALKGFATKKWSEDYLMMKRHSITGNIFARLTEQMKARLVSDGDTMIKSNQEAQRDYVLSVAYSAMTVLPIVDFIAPEIGLPLNIALGASQFGLGIDKAINGDTQQERLKGTKMTSINAAIIGASTILPALAQYGRTLAEVTTTATEALPNSIVLNHGFPTSELDEFSSIPKIVTHPQTGEELLGVRLTNKDKAVLLRADGFGHYREIDPASGRLIEGTRIVRTVDFDTGTPQWLDNGGLKGGNDIDSEVNSGSISQTSDLPELLLPEDLPQRPGMGGSGYADMTGRVDDALRDFLELEGKVDPYAYLTDVKKLHQVSIAAQEEIKAVPFLESYDQELTGSLVYRGDTRLPDEIFHSGFNRKVEPVKFVRYDHHSRGIRGVVSTSTDQGVAVDYALHNQRGYVYAIQLNHGGKSVDTLLRGETLHEIATLNVPPEDIMFAVGPFTGTETYYRDLIDEQELRTAELLINPHSTASAEVAEKAFEKMKATLKYPLSPEMSFSERYANRTDLFWHEDEVELAEPAVMH</sequence>
<name>E3BPV1_9VIBR</name>
<feature type="chain" id="PRO_5003166845" evidence="1">
    <location>
        <begin position="25"/>
        <end position="846"/>
    </location>
</feature>
<evidence type="ECO:0000259" key="2">
    <source>
        <dbReference type="Pfam" id="PF20178"/>
    </source>
</evidence>
<keyword evidence="4" id="KW-1185">Reference proteome</keyword>
<comment type="caution">
    <text evidence="3">The sequence shown here is derived from an EMBL/GenBank/DDBJ whole genome shotgun (WGS) entry which is preliminary data.</text>
</comment>
<dbReference type="eggNOG" id="COG3774">
    <property type="taxonomic scope" value="Bacteria"/>
</dbReference>
<dbReference type="InterPro" id="IPR046673">
    <property type="entry name" value="ToxA_N"/>
</dbReference>
<dbReference type="Pfam" id="PF20178">
    <property type="entry name" value="ToxA_N"/>
    <property type="match status" value="1"/>
</dbReference>
<protein>
    <submittedName>
        <fullName evidence="3">Cytotoxic necrotizing factor 2 protein Cnf2</fullName>
    </submittedName>
</protein>
<dbReference type="STRING" id="796620.VIBC2010_02376"/>
<dbReference type="OrthoDB" id="5653126at2"/>
<feature type="signal peptide" evidence="1">
    <location>
        <begin position="1"/>
        <end position="24"/>
    </location>
</feature>
<keyword evidence="1" id="KW-0732">Signal</keyword>
<dbReference type="Proteomes" id="UP000002943">
    <property type="component" value="Unassembled WGS sequence"/>
</dbReference>
<gene>
    <name evidence="3" type="ORF">VIBC2010_02376</name>
</gene>
<proteinExistence type="predicted"/>
<dbReference type="EMBL" id="AEIU01000111">
    <property type="protein sequence ID" value="EFP94876.1"/>
    <property type="molecule type" value="Genomic_DNA"/>
</dbReference>
<evidence type="ECO:0000313" key="4">
    <source>
        <dbReference type="Proteomes" id="UP000002943"/>
    </source>
</evidence>
<reference evidence="3 4" key="1">
    <citation type="journal article" date="2012" name="Int. J. Syst. Evol. Microbiol.">
        <title>Vibrio caribbeanicus sp. nov., isolated from the marine sponge Scleritoderma cyanea.</title>
        <authorList>
            <person name="Hoffmann M."/>
            <person name="Monday S.R."/>
            <person name="Allard M.W."/>
            <person name="Strain E.A."/>
            <person name="Whittaker P."/>
            <person name="Naum M."/>
            <person name="McCarthy P.J."/>
            <person name="Lopez J.V."/>
            <person name="Fischer M."/>
            <person name="Brown E.W."/>
        </authorList>
    </citation>
    <scope>NUCLEOTIDE SEQUENCE [LARGE SCALE GENOMIC DNA]</scope>
    <source>
        <strain evidence="3 4">ATCC BAA-2122</strain>
    </source>
</reference>
<dbReference type="SUPFAM" id="SSF56399">
    <property type="entry name" value="ADP-ribosylation"/>
    <property type="match status" value="1"/>
</dbReference>
<evidence type="ECO:0000256" key="1">
    <source>
        <dbReference type="SAM" id="SignalP"/>
    </source>
</evidence>
<organism evidence="3 4">
    <name type="scientific">Vibrio caribbeanicus ATCC BAA-2122</name>
    <dbReference type="NCBI Taxonomy" id="796620"/>
    <lineage>
        <taxon>Bacteria</taxon>
        <taxon>Pseudomonadati</taxon>
        <taxon>Pseudomonadota</taxon>
        <taxon>Gammaproteobacteria</taxon>
        <taxon>Vibrionales</taxon>
        <taxon>Vibrionaceae</taxon>
        <taxon>Vibrio</taxon>
    </lineage>
</organism>